<dbReference type="InterPro" id="IPR036388">
    <property type="entry name" value="WH-like_DNA-bd_sf"/>
</dbReference>
<keyword evidence="8" id="KW-0007">Acetylation</keyword>
<evidence type="ECO:0000256" key="2">
    <source>
        <dbReference type="ARBA" id="ARBA00010107"/>
    </source>
</evidence>
<dbReference type="Gene3D" id="1.10.10.10">
    <property type="entry name" value="Winged helix-like DNA-binding domain superfamily/Winged helix DNA-binding domain"/>
    <property type="match status" value="1"/>
</dbReference>
<sequence length="598" mass="67220">MPQKLHATKSHTGDGEVVLVNKNGVERESAHFVLQVARDSWIERARTEQASVLEKHDDDVYVHYVNTDKRMDEWVSQCDVRPAETHEADLANNGTSSRKRKRGSMDGEDSRLRNGSPSRSHADTPQKGTAQPRPEDATATVITEEEYDIQHHKQITAKRNFDKVIFGRWQIKTWYFSPYPLSESESEEKDPGTPGAHTPHSVSKIPGVSRASVRSHGRTSDLLAGGLGRSHGTGQHSTLWVCDRCFKYMAEGLSWELHVKKCTRRSPPGRKVYQRGAHIIWEVDGAKEKLYCQNLSLFGKLFIDIKTLFFDCDNFMFYILTDADSQRDHVLGFFSKEKVSYDDYNLACIVVLPPYQKKGYGMLLIEFSYELSRRAGKVGTPERPLSDLGLRSYLTYWISTLVRFFRRLLSVLPPETAQLVTTGSTADVSDLFVQSPSRDTEDGSSSISRIRRRKSTKGWDGEDIPASAIARQATAQMSDMRDPIWTSLRTLETTAHPDGSATTQVVVRCTLVDIARATNLRVEDAAFALNECGLLIRRRKERADSAAAAEGAQPRVEVNGQEGAEEEDVIVVTREMVEAVAKARDVKRMCLDLNHVLL</sequence>
<feature type="compositionally biased region" description="Basic and acidic residues" evidence="14">
    <location>
        <begin position="103"/>
        <end position="112"/>
    </location>
</feature>
<dbReference type="InterPro" id="IPR002717">
    <property type="entry name" value="HAT_MYST-type"/>
</dbReference>
<keyword evidence="11" id="KW-0539">Nucleus</keyword>
<dbReference type="Pfam" id="PF01853">
    <property type="entry name" value="MOZ_SAS"/>
    <property type="match status" value="1"/>
</dbReference>
<dbReference type="GO" id="GO:0046972">
    <property type="term" value="F:histone H4K16 acetyltransferase activity"/>
    <property type="evidence" value="ECO:0007669"/>
    <property type="project" value="TreeGrafter"/>
</dbReference>
<comment type="similarity">
    <text evidence="2">Belongs to the MYST (SAS/MOZ) family.</text>
</comment>
<evidence type="ECO:0000256" key="11">
    <source>
        <dbReference type="ARBA" id="ARBA00023242"/>
    </source>
</evidence>
<evidence type="ECO:0000256" key="14">
    <source>
        <dbReference type="SAM" id="MobiDB-lite"/>
    </source>
</evidence>
<evidence type="ECO:0000256" key="6">
    <source>
        <dbReference type="ARBA" id="ARBA00022771"/>
    </source>
</evidence>
<feature type="active site" description="Proton donor/acceptor" evidence="13">
    <location>
        <position position="382"/>
    </location>
</feature>
<dbReference type="InterPro" id="IPR016181">
    <property type="entry name" value="Acyl_CoA_acyltransferase"/>
</dbReference>
<dbReference type="Gene3D" id="3.40.630.30">
    <property type="match status" value="1"/>
</dbReference>
<dbReference type="AlphaFoldDB" id="A0A060SH67"/>
<evidence type="ECO:0000313" key="17">
    <source>
        <dbReference type="Proteomes" id="UP000029665"/>
    </source>
</evidence>
<dbReference type="Gene3D" id="2.30.30.140">
    <property type="match status" value="1"/>
</dbReference>
<dbReference type="OMA" id="FKYMAEG"/>
<proteinExistence type="inferred from homology"/>
<dbReference type="InterPro" id="IPR016197">
    <property type="entry name" value="Chromo-like_dom_sf"/>
</dbReference>
<dbReference type="EC" id="2.3.1.48" evidence="3"/>
<evidence type="ECO:0000256" key="3">
    <source>
        <dbReference type="ARBA" id="ARBA00013184"/>
    </source>
</evidence>
<dbReference type="GO" id="GO:0035267">
    <property type="term" value="C:NuA4 histone acetyltransferase complex"/>
    <property type="evidence" value="ECO:0007669"/>
    <property type="project" value="TreeGrafter"/>
</dbReference>
<dbReference type="HOGENOM" id="CLU_011815_7_1_1"/>
<dbReference type="InterPro" id="IPR050603">
    <property type="entry name" value="MYST_HAT"/>
</dbReference>
<evidence type="ECO:0000313" key="16">
    <source>
        <dbReference type="EMBL" id="CDO71753.1"/>
    </source>
</evidence>
<evidence type="ECO:0000256" key="12">
    <source>
        <dbReference type="ARBA" id="ARBA00023315"/>
    </source>
</evidence>
<dbReference type="GO" id="GO:0008270">
    <property type="term" value="F:zinc ion binding"/>
    <property type="evidence" value="ECO:0007669"/>
    <property type="project" value="UniProtKB-KW"/>
</dbReference>
<comment type="subcellular location">
    <subcellularLocation>
        <location evidence="1">Nucleus</location>
    </subcellularLocation>
</comment>
<keyword evidence="9" id="KW-0805">Transcription regulation</keyword>
<dbReference type="InterPro" id="IPR040706">
    <property type="entry name" value="Zf-MYST"/>
</dbReference>
<dbReference type="PANTHER" id="PTHR10615">
    <property type="entry name" value="HISTONE ACETYLTRANSFERASE"/>
    <property type="match status" value="1"/>
</dbReference>
<gene>
    <name evidence="16" type="ORF">BN946_scf184920.g37</name>
</gene>
<evidence type="ECO:0000259" key="15">
    <source>
        <dbReference type="PROSITE" id="PS51726"/>
    </source>
</evidence>
<dbReference type="CDD" id="cd04301">
    <property type="entry name" value="NAT_SF"/>
    <property type="match status" value="1"/>
</dbReference>
<protein>
    <recommendedName>
        <fullName evidence="3">histone acetyltransferase</fullName>
        <ecNumber evidence="3">2.3.1.48</ecNumber>
    </recommendedName>
</protein>
<dbReference type="STRING" id="5643.A0A060SH67"/>
<feature type="region of interest" description="Disordered" evidence="14">
    <location>
        <begin position="434"/>
        <end position="462"/>
    </location>
</feature>
<feature type="region of interest" description="Disordered" evidence="14">
    <location>
        <begin position="85"/>
        <end position="136"/>
    </location>
</feature>
<organism evidence="16 17">
    <name type="scientific">Pycnoporus cinnabarinus</name>
    <name type="common">Cinnabar-red polypore</name>
    <name type="synonym">Trametes cinnabarina</name>
    <dbReference type="NCBI Taxonomy" id="5643"/>
    <lineage>
        <taxon>Eukaryota</taxon>
        <taxon>Fungi</taxon>
        <taxon>Dikarya</taxon>
        <taxon>Basidiomycota</taxon>
        <taxon>Agaricomycotina</taxon>
        <taxon>Agaricomycetes</taxon>
        <taxon>Polyporales</taxon>
        <taxon>Polyporaceae</taxon>
        <taxon>Trametes</taxon>
    </lineage>
</organism>
<keyword evidence="6" id="KW-0863">Zinc-finger</keyword>
<evidence type="ECO:0000256" key="1">
    <source>
        <dbReference type="ARBA" id="ARBA00004123"/>
    </source>
</evidence>
<evidence type="ECO:0000256" key="7">
    <source>
        <dbReference type="ARBA" id="ARBA00022833"/>
    </source>
</evidence>
<dbReference type="InterPro" id="IPR025995">
    <property type="entry name" value="Tudor-knot"/>
</dbReference>
<keyword evidence="12" id="KW-0012">Acyltransferase</keyword>
<keyword evidence="4" id="KW-0808">Transferase</keyword>
<keyword evidence="5" id="KW-0479">Metal-binding</keyword>
<dbReference type="GO" id="GO:0006355">
    <property type="term" value="P:regulation of DNA-templated transcription"/>
    <property type="evidence" value="ECO:0007669"/>
    <property type="project" value="InterPro"/>
</dbReference>
<dbReference type="PROSITE" id="PS51726">
    <property type="entry name" value="MYST_HAT"/>
    <property type="match status" value="1"/>
</dbReference>
<dbReference type="GO" id="GO:0005634">
    <property type="term" value="C:nucleus"/>
    <property type="evidence" value="ECO:0007669"/>
    <property type="project" value="UniProtKB-SubCell"/>
</dbReference>
<reference evidence="16" key="1">
    <citation type="submission" date="2014-01" db="EMBL/GenBank/DDBJ databases">
        <title>The genome of the white-rot fungus Pycnoporus cinnabarinus: a basidiomycete model with a versatile arsenal for lignocellulosic biomass breakdown.</title>
        <authorList>
            <person name="Levasseur A."/>
            <person name="Lomascolo A."/>
            <person name="Ruiz-Duenas F.J."/>
            <person name="Uzan E."/>
            <person name="Piumi F."/>
            <person name="Kues U."/>
            <person name="Ram A.F.J."/>
            <person name="Murat C."/>
            <person name="Haon M."/>
            <person name="Benoit I."/>
            <person name="Arfi Y."/>
            <person name="Chevret D."/>
            <person name="Drula E."/>
            <person name="Kwon M.J."/>
            <person name="Gouret P."/>
            <person name="Lesage-Meessen L."/>
            <person name="Lombard V."/>
            <person name="Mariette J."/>
            <person name="Noirot C."/>
            <person name="Park J."/>
            <person name="Patyshakuliyeva A."/>
            <person name="Wieneger R.A.B."/>
            <person name="Wosten H.A.B."/>
            <person name="Martin F."/>
            <person name="Coutinho P.M."/>
            <person name="de Vries R."/>
            <person name="Martinez A.T."/>
            <person name="Klopp C."/>
            <person name="Pontarotti P."/>
            <person name="Henrissat B."/>
            <person name="Record E."/>
        </authorList>
    </citation>
    <scope>NUCLEOTIDE SEQUENCE [LARGE SCALE GENOMIC DNA]</scope>
    <source>
        <strain evidence="16">BRFM137</strain>
    </source>
</reference>
<dbReference type="Pfam" id="PF17772">
    <property type="entry name" value="zf-MYST"/>
    <property type="match status" value="1"/>
</dbReference>
<accession>A0A060SH67</accession>
<evidence type="ECO:0000256" key="8">
    <source>
        <dbReference type="ARBA" id="ARBA00022990"/>
    </source>
</evidence>
<evidence type="ECO:0000256" key="4">
    <source>
        <dbReference type="ARBA" id="ARBA00022679"/>
    </source>
</evidence>
<dbReference type="EMBL" id="CCBP010000105">
    <property type="protein sequence ID" value="CDO71753.1"/>
    <property type="molecule type" value="Genomic_DNA"/>
</dbReference>
<dbReference type="OrthoDB" id="787137at2759"/>
<evidence type="ECO:0000256" key="10">
    <source>
        <dbReference type="ARBA" id="ARBA00023163"/>
    </source>
</evidence>
<feature type="region of interest" description="Disordered" evidence="14">
    <location>
        <begin position="181"/>
        <end position="213"/>
    </location>
</feature>
<evidence type="ECO:0000256" key="13">
    <source>
        <dbReference type="PIRSR" id="PIRSR602717-51"/>
    </source>
</evidence>
<name>A0A060SH67_PYCCI</name>
<keyword evidence="7" id="KW-0862">Zinc</keyword>
<dbReference type="Pfam" id="PF11717">
    <property type="entry name" value="Tudor-knot"/>
    <property type="match status" value="1"/>
</dbReference>
<dbReference type="Gene3D" id="3.30.60.60">
    <property type="entry name" value="N-acetyl transferase-like"/>
    <property type="match status" value="1"/>
</dbReference>
<evidence type="ECO:0000256" key="5">
    <source>
        <dbReference type="ARBA" id="ARBA00022723"/>
    </source>
</evidence>
<evidence type="ECO:0000256" key="9">
    <source>
        <dbReference type="ARBA" id="ARBA00023015"/>
    </source>
</evidence>
<dbReference type="PANTHER" id="PTHR10615:SF219">
    <property type="entry name" value="HISTONE ACETYLTRANSFERASE KAT5"/>
    <property type="match status" value="1"/>
</dbReference>
<dbReference type="Proteomes" id="UP000029665">
    <property type="component" value="Unassembled WGS sequence"/>
</dbReference>
<dbReference type="SUPFAM" id="SSF54160">
    <property type="entry name" value="Chromo domain-like"/>
    <property type="match status" value="1"/>
</dbReference>
<comment type="caution">
    <text evidence="16">The sequence shown here is derived from an EMBL/GenBank/DDBJ whole genome shotgun (WGS) entry which is preliminary data.</text>
</comment>
<keyword evidence="17" id="KW-1185">Reference proteome</keyword>
<feature type="domain" description="MYST-type HAT" evidence="15">
    <location>
        <begin position="156"/>
        <end position="598"/>
    </location>
</feature>
<keyword evidence="10" id="KW-0804">Transcription</keyword>
<dbReference type="SUPFAM" id="SSF55729">
    <property type="entry name" value="Acyl-CoA N-acyltransferases (Nat)"/>
    <property type="match status" value="1"/>
</dbReference>